<name>A0A2T0N913_9ACTN</name>
<dbReference type="RefSeq" id="WP_106235447.1">
    <property type="nucleotide sequence ID" value="NZ_JBFAIL010000011.1"/>
</dbReference>
<dbReference type="AlphaFoldDB" id="A0A2T0N913"/>
<accession>A0A2T0N913</accession>
<evidence type="ECO:0000313" key="3">
    <source>
        <dbReference type="Proteomes" id="UP000238312"/>
    </source>
</evidence>
<evidence type="ECO:0000259" key="1">
    <source>
        <dbReference type="Pfam" id="PF17885"/>
    </source>
</evidence>
<reference evidence="2 3" key="1">
    <citation type="submission" date="2018-03" db="EMBL/GenBank/DDBJ databases">
        <title>Genomic Encyclopedia of Type Strains, Phase III (KMG-III): the genomes of soil and plant-associated and newly described type strains.</title>
        <authorList>
            <person name="Whitman W."/>
        </authorList>
    </citation>
    <scope>NUCLEOTIDE SEQUENCE [LARGE SCALE GENOMIC DNA]</scope>
    <source>
        <strain evidence="2 3">CGMCC 4.7104</strain>
    </source>
</reference>
<sequence length="408" mass="43607">MAGIGIVGAGISGLTLALRLQQLGVETTLYCERGAESIRTGRLPNTVARMGHTQERERELGSAHFRDPACLMNSATLSIKGDPPLEFTGYVSEPFHAVDFRLLLPAFMDDYAGRGGEIVPAATEPDAAQVDRWSRRHELMVVAAGRRSVAELFPRDPARSPYDRPQRRLAAGLYHGIDLPAAFSNNIAGGVGEIFRLPMMTREGVVSTLLVEAIPGGPLEPVTHMPWNEVSAALPGLIREYAPRLAEGLNPAEFGLLGPDDLLQGAITPTVRRPVAELPGGRIALAVGDAWIVNDPITGQGANLGSRCAWIAADAIAAGGPYDAAFAHATAERMWEAAAPVTDWTNAFLQPPPEHVARLLLAAATRQDLADLVVSLFADPAFAWSLLSSPEEVARVVDGGQKPLYDRV</sequence>
<proteinExistence type="predicted"/>
<dbReference type="Gene3D" id="3.50.50.60">
    <property type="entry name" value="FAD/NAD(P)-binding domain"/>
    <property type="match status" value="2"/>
</dbReference>
<dbReference type="InterPro" id="IPR041654">
    <property type="entry name" value="StyA_sbd"/>
</dbReference>
<dbReference type="Gene3D" id="3.30.9.40">
    <property type="match status" value="1"/>
</dbReference>
<gene>
    <name evidence="2" type="ORF">B0I32_102339</name>
</gene>
<dbReference type="OrthoDB" id="3414915at2"/>
<dbReference type="PRINTS" id="PR00420">
    <property type="entry name" value="RNGMNOXGNASE"/>
</dbReference>
<organism evidence="2 3">
    <name type="scientific">Nonomuraea fuscirosea</name>
    <dbReference type="NCBI Taxonomy" id="1291556"/>
    <lineage>
        <taxon>Bacteria</taxon>
        <taxon>Bacillati</taxon>
        <taxon>Actinomycetota</taxon>
        <taxon>Actinomycetes</taxon>
        <taxon>Streptosporangiales</taxon>
        <taxon>Streptosporangiaceae</taxon>
        <taxon>Nonomuraea</taxon>
    </lineage>
</organism>
<dbReference type="Proteomes" id="UP000238312">
    <property type="component" value="Unassembled WGS sequence"/>
</dbReference>
<comment type="caution">
    <text evidence="2">The sequence shown here is derived from an EMBL/GenBank/DDBJ whole genome shotgun (WGS) entry which is preliminary data.</text>
</comment>
<evidence type="ECO:0000313" key="2">
    <source>
        <dbReference type="EMBL" id="PRX69282.1"/>
    </source>
</evidence>
<dbReference type="SUPFAM" id="SSF51905">
    <property type="entry name" value="FAD/NAD(P)-binding domain"/>
    <property type="match status" value="1"/>
</dbReference>
<dbReference type="InterPro" id="IPR036188">
    <property type="entry name" value="FAD/NAD-bd_sf"/>
</dbReference>
<keyword evidence="3" id="KW-1185">Reference proteome</keyword>
<dbReference type="EMBL" id="PVNG01000002">
    <property type="protein sequence ID" value="PRX69282.1"/>
    <property type="molecule type" value="Genomic_DNA"/>
</dbReference>
<dbReference type="Pfam" id="PF17885">
    <property type="entry name" value="Smoa_sbd"/>
    <property type="match status" value="1"/>
</dbReference>
<protein>
    <submittedName>
        <fullName evidence="2">2-polyprenyl-6-methoxyphenol hydroxylase-like FAD-dependent oxidoreductase</fullName>
    </submittedName>
</protein>
<feature type="domain" description="Styrene monooxygenase StyA putative substrate binding" evidence="1">
    <location>
        <begin position="145"/>
        <end position="247"/>
    </location>
</feature>